<dbReference type="PANTHER" id="PTHR42796:SF4">
    <property type="entry name" value="FUMARYLACETOACETATE HYDROLASE DOMAIN-CONTAINING PROTEIN 2A"/>
    <property type="match status" value="1"/>
</dbReference>
<dbReference type="Proteomes" id="UP000013057">
    <property type="component" value="Unassembled WGS sequence"/>
</dbReference>
<dbReference type="SUPFAM" id="SSF56529">
    <property type="entry name" value="FAH"/>
    <property type="match status" value="1"/>
</dbReference>
<evidence type="ECO:0000259" key="3">
    <source>
        <dbReference type="Pfam" id="PF01557"/>
    </source>
</evidence>
<evidence type="ECO:0000256" key="1">
    <source>
        <dbReference type="ARBA" id="ARBA00010211"/>
    </source>
</evidence>
<dbReference type="FunFam" id="3.90.850.10:FF:000002">
    <property type="entry name" value="2-hydroxyhepta-2,4-diene-1,7-dioate isomerase"/>
    <property type="match status" value="1"/>
</dbReference>
<dbReference type="GO" id="GO:0019752">
    <property type="term" value="P:carboxylic acid metabolic process"/>
    <property type="evidence" value="ECO:0007669"/>
    <property type="project" value="UniProtKB-ARBA"/>
</dbReference>
<protein>
    <submittedName>
        <fullName evidence="4">2-keto-4-pentenoate hydratase</fullName>
    </submittedName>
</protein>
<proteinExistence type="inferred from homology"/>
<accession>R4F9P6</accession>
<comment type="similarity">
    <text evidence="1">Belongs to the FAH family.</text>
</comment>
<dbReference type="InterPro" id="IPR051121">
    <property type="entry name" value="FAH"/>
</dbReference>
<gene>
    <name evidence="4" type="ORF">KN10_0627</name>
</gene>
<organism evidence="4 5">
    <name type="scientific">Anoxybacillus flavithermus NBRC 109594</name>
    <dbReference type="NCBI Taxonomy" id="1315967"/>
    <lineage>
        <taxon>Bacteria</taxon>
        <taxon>Bacillati</taxon>
        <taxon>Bacillota</taxon>
        <taxon>Bacilli</taxon>
        <taxon>Bacillales</taxon>
        <taxon>Anoxybacillaceae</taxon>
        <taxon>Anoxybacillus</taxon>
    </lineage>
</organism>
<dbReference type="InterPro" id="IPR036663">
    <property type="entry name" value="Fumarylacetoacetase_C_sf"/>
</dbReference>
<dbReference type="AlphaFoldDB" id="R4F9P6"/>
<feature type="domain" description="Fumarylacetoacetase-like C-terminal" evidence="3">
    <location>
        <begin position="99"/>
        <end position="304"/>
    </location>
</feature>
<dbReference type="EMBL" id="BARH01000004">
    <property type="protein sequence ID" value="GAC90191.1"/>
    <property type="molecule type" value="Genomic_DNA"/>
</dbReference>
<dbReference type="InterPro" id="IPR011234">
    <property type="entry name" value="Fumarylacetoacetase-like_C"/>
</dbReference>
<evidence type="ECO:0000313" key="5">
    <source>
        <dbReference type="Proteomes" id="UP000013057"/>
    </source>
</evidence>
<keyword evidence="2" id="KW-0479">Metal-binding</keyword>
<dbReference type="Gene3D" id="3.90.850.10">
    <property type="entry name" value="Fumarylacetoacetase-like, C-terminal domain"/>
    <property type="match status" value="1"/>
</dbReference>
<evidence type="ECO:0000256" key="2">
    <source>
        <dbReference type="ARBA" id="ARBA00022723"/>
    </source>
</evidence>
<dbReference type="GO" id="GO:0016853">
    <property type="term" value="F:isomerase activity"/>
    <property type="evidence" value="ECO:0007669"/>
    <property type="project" value="UniProtKB-ARBA"/>
</dbReference>
<sequence length="305" mass="33744">MCKRESNDVRSYEKGDEDMKFVTAHAGSDVFVGVVHEQKVVHLSKADETIPHTMIECIELGESFIEKVQRVLRNVQSEWTYALDDVQLLAPIPRPTKNIFCIGKNYADHAQEMGSVADRENMIVFSKAPTTVIGHEAPILRHADVTDQLDYEGELAIVIGKKGKAIPKEQALDYVFGYTIINDVTARDLQERHKQYLLGKSLDTSCPMGPWIVHRSAIAEPHALHIETKVNGEVRQSATTTQFIFDIPTIIATLSKGMTLEPGDVIATGTPAGVGKGMNPPRFLQSGDVIEITIEQIGTLRNVVK</sequence>
<dbReference type="PANTHER" id="PTHR42796">
    <property type="entry name" value="FUMARYLACETOACETATE HYDROLASE DOMAIN-CONTAINING PROTEIN 2A-RELATED"/>
    <property type="match status" value="1"/>
</dbReference>
<reference evidence="5" key="1">
    <citation type="journal article" date="2013" name="Genome">
        <title>Draft Genome Sequence of a Thermophilic Member of the Bacillaceae, Anoxybacillus flavithermus Strain Kn10, Isolated from the Kan-nawa Hot Spring in Japan.</title>
        <authorList>
            <person name="Matsutani M."/>
            <person name="Shirakihara Y."/>
            <person name="Imada K."/>
            <person name="Yakushi T."/>
            <person name="Matsushita K."/>
        </authorList>
    </citation>
    <scope>NUCLEOTIDE SEQUENCE [LARGE SCALE GENOMIC DNA]</scope>
    <source>
        <strain evidence="5">NBRC 109594</strain>
    </source>
</reference>
<dbReference type="Pfam" id="PF01557">
    <property type="entry name" value="FAA_hydrolase"/>
    <property type="match status" value="1"/>
</dbReference>
<dbReference type="GO" id="GO:0046872">
    <property type="term" value="F:metal ion binding"/>
    <property type="evidence" value="ECO:0007669"/>
    <property type="project" value="UniProtKB-KW"/>
</dbReference>
<evidence type="ECO:0000313" key="4">
    <source>
        <dbReference type="EMBL" id="GAC90191.1"/>
    </source>
</evidence>
<comment type="caution">
    <text evidence="4">The sequence shown here is derived from an EMBL/GenBank/DDBJ whole genome shotgun (WGS) entry which is preliminary data.</text>
</comment>
<name>R4F9P6_9BACL</name>